<evidence type="ECO:0000313" key="2">
    <source>
        <dbReference type="Proteomes" id="UP000593576"/>
    </source>
</evidence>
<accession>A0A7J9NB90</accession>
<reference evidence="1 2" key="1">
    <citation type="journal article" date="2019" name="Genome Biol. Evol.">
        <title>Insights into the evolution of the New World diploid cottons (Gossypium, subgenus Houzingenia) based on genome sequencing.</title>
        <authorList>
            <person name="Grover C.E."/>
            <person name="Arick M.A. 2nd"/>
            <person name="Thrash A."/>
            <person name="Conover J.L."/>
            <person name="Sanders W.S."/>
            <person name="Peterson D.G."/>
            <person name="Frelichowski J.E."/>
            <person name="Scheffler J.A."/>
            <person name="Scheffler B.E."/>
            <person name="Wendel J.F."/>
        </authorList>
    </citation>
    <scope>NUCLEOTIDE SEQUENCE [LARGE SCALE GENOMIC DNA]</scope>
    <source>
        <strain evidence="1">1</strain>
        <tissue evidence="1">Leaf</tissue>
    </source>
</reference>
<evidence type="ECO:0000313" key="1">
    <source>
        <dbReference type="EMBL" id="MBA0880326.1"/>
    </source>
</evidence>
<protein>
    <submittedName>
        <fullName evidence="1">Uncharacterized protein</fullName>
    </submittedName>
</protein>
<dbReference type="Proteomes" id="UP000593576">
    <property type="component" value="Unassembled WGS sequence"/>
</dbReference>
<proteinExistence type="predicted"/>
<organism evidence="1 2">
    <name type="scientific">Gossypium schwendimanii</name>
    <name type="common">Cotton</name>
    <dbReference type="NCBI Taxonomy" id="34291"/>
    <lineage>
        <taxon>Eukaryota</taxon>
        <taxon>Viridiplantae</taxon>
        <taxon>Streptophyta</taxon>
        <taxon>Embryophyta</taxon>
        <taxon>Tracheophyta</taxon>
        <taxon>Spermatophyta</taxon>
        <taxon>Magnoliopsida</taxon>
        <taxon>eudicotyledons</taxon>
        <taxon>Gunneridae</taxon>
        <taxon>Pentapetalae</taxon>
        <taxon>rosids</taxon>
        <taxon>malvids</taxon>
        <taxon>Malvales</taxon>
        <taxon>Malvaceae</taxon>
        <taxon>Malvoideae</taxon>
        <taxon>Gossypium</taxon>
    </lineage>
</organism>
<comment type="caution">
    <text evidence="1">The sequence shown here is derived from an EMBL/GenBank/DDBJ whole genome shotgun (WGS) entry which is preliminary data.</text>
</comment>
<dbReference type="OrthoDB" id="991527at2759"/>
<name>A0A7J9NB90_GOSSC</name>
<gene>
    <name evidence="1" type="ORF">Goshw_018657</name>
</gene>
<sequence>MLFQRKNGWQFFRIFKRRMLNGELLGCCQMRSCIGVEILTGFLYLGFGEPLAMHRCWY</sequence>
<dbReference type="EMBL" id="JABFAF010277255">
    <property type="protein sequence ID" value="MBA0880326.1"/>
    <property type="molecule type" value="Genomic_DNA"/>
</dbReference>
<keyword evidence="2" id="KW-1185">Reference proteome</keyword>
<dbReference type="AlphaFoldDB" id="A0A7J9NB90"/>